<dbReference type="Gene3D" id="3.40.50.150">
    <property type="entry name" value="Vaccinia Virus protein VP39"/>
    <property type="match status" value="1"/>
</dbReference>
<gene>
    <name evidence="4" type="ORF">LQ327_28790</name>
</gene>
<dbReference type="InterPro" id="IPR029063">
    <property type="entry name" value="SAM-dependent_MTases_sf"/>
</dbReference>
<dbReference type="GO" id="GO:0008168">
    <property type="term" value="F:methyltransferase activity"/>
    <property type="evidence" value="ECO:0007669"/>
    <property type="project" value="UniProtKB-KW"/>
</dbReference>
<proteinExistence type="predicted"/>
<reference evidence="4 5" key="1">
    <citation type="submission" date="2021-11" db="EMBL/GenBank/DDBJ databases">
        <title>Draft genome sequence of Actinomycetospora sp. SF1 isolated from the rhizosphere soil.</title>
        <authorList>
            <person name="Duangmal K."/>
            <person name="Chantavorakit T."/>
        </authorList>
    </citation>
    <scope>NUCLEOTIDE SEQUENCE [LARGE SCALE GENOMIC DNA]</scope>
    <source>
        <strain evidence="4 5">TBRC 5722</strain>
    </source>
</reference>
<keyword evidence="1 4" id="KW-0489">Methyltransferase</keyword>
<dbReference type="Pfam" id="PF13649">
    <property type="entry name" value="Methyltransf_25"/>
    <property type="match status" value="1"/>
</dbReference>
<keyword evidence="5" id="KW-1185">Reference proteome</keyword>
<dbReference type="SUPFAM" id="SSF53335">
    <property type="entry name" value="S-adenosyl-L-methionine-dependent methyltransferases"/>
    <property type="match status" value="1"/>
</dbReference>
<accession>A0ABS8PHG5</accession>
<evidence type="ECO:0000259" key="3">
    <source>
        <dbReference type="Pfam" id="PF13649"/>
    </source>
</evidence>
<dbReference type="PANTHER" id="PTHR43861">
    <property type="entry name" value="TRANS-ACONITATE 2-METHYLTRANSFERASE-RELATED"/>
    <property type="match status" value="1"/>
</dbReference>
<dbReference type="GO" id="GO:0032259">
    <property type="term" value="P:methylation"/>
    <property type="evidence" value="ECO:0007669"/>
    <property type="project" value="UniProtKB-KW"/>
</dbReference>
<dbReference type="RefSeq" id="WP_230739396.1">
    <property type="nucleotide sequence ID" value="NZ_JAJNDB010000008.1"/>
</dbReference>
<dbReference type="CDD" id="cd02440">
    <property type="entry name" value="AdoMet_MTases"/>
    <property type="match status" value="1"/>
</dbReference>
<dbReference type="PANTHER" id="PTHR43861:SF1">
    <property type="entry name" value="TRANS-ACONITATE 2-METHYLTRANSFERASE"/>
    <property type="match status" value="1"/>
</dbReference>
<comment type="caution">
    <text evidence="4">The sequence shown here is derived from an EMBL/GenBank/DDBJ whole genome shotgun (WGS) entry which is preliminary data.</text>
</comment>
<keyword evidence="2" id="KW-0808">Transferase</keyword>
<protein>
    <submittedName>
        <fullName evidence="4">Class I SAM-dependent methyltransferase</fullName>
    </submittedName>
</protein>
<dbReference type="EMBL" id="JAJNDB010000008">
    <property type="protein sequence ID" value="MCD2197377.1"/>
    <property type="molecule type" value="Genomic_DNA"/>
</dbReference>
<dbReference type="InterPro" id="IPR041698">
    <property type="entry name" value="Methyltransf_25"/>
</dbReference>
<name>A0ABS8PHG5_9PSEU</name>
<evidence type="ECO:0000313" key="4">
    <source>
        <dbReference type="EMBL" id="MCD2197377.1"/>
    </source>
</evidence>
<evidence type="ECO:0000313" key="5">
    <source>
        <dbReference type="Proteomes" id="UP001199469"/>
    </source>
</evidence>
<evidence type="ECO:0000256" key="2">
    <source>
        <dbReference type="ARBA" id="ARBA00022679"/>
    </source>
</evidence>
<sequence length="272" mass="28914">MIVDALEPGQQAVETVTVGVTNAVDNAPAWTQRWETQQAGHVPGREEVFALMLDVVERLVGEPARVLDLGCGPGSLAGRVAHRFPDAEVVGVDADPVMLELGRRTLGDRVRWVQADLSEDGWADGVGTPASGVDAVVSSTALHWLPADRLGGLTRTLAGLLRPGGVFLDFDTLLADDRATPRLAAMTAELRRERTDVRTGAPGFEDFAAWWEAAAADPGLAPQFAEREANRPAGGHGGSSLVTWTDALRAAGFAEVDTVTQLLDRRLLAAVR</sequence>
<evidence type="ECO:0000256" key="1">
    <source>
        <dbReference type="ARBA" id="ARBA00022603"/>
    </source>
</evidence>
<dbReference type="Proteomes" id="UP001199469">
    <property type="component" value="Unassembled WGS sequence"/>
</dbReference>
<feature type="domain" description="Methyltransferase" evidence="3">
    <location>
        <begin position="66"/>
        <end position="165"/>
    </location>
</feature>
<organism evidence="4 5">
    <name type="scientific">Actinomycetospora endophytica</name>
    <dbReference type="NCBI Taxonomy" id="2291215"/>
    <lineage>
        <taxon>Bacteria</taxon>
        <taxon>Bacillati</taxon>
        <taxon>Actinomycetota</taxon>
        <taxon>Actinomycetes</taxon>
        <taxon>Pseudonocardiales</taxon>
        <taxon>Pseudonocardiaceae</taxon>
        <taxon>Actinomycetospora</taxon>
    </lineage>
</organism>